<dbReference type="EMBL" id="QKWK01000008">
    <property type="protein sequence ID" value="TXT07387.1"/>
    <property type="molecule type" value="Genomic_DNA"/>
</dbReference>
<comment type="caution">
    <text evidence="2">The sequence shown here is derived from an EMBL/GenBank/DDBJ whole genome shotgun (WGS) entry which is preliminary data.</text>
</comment>
<feature type="compositionally biased region" description="Low complexity" evidence="1">
    <location>
        <begin position="120"/>
        <end position="136"/>
    </location>
</feature>
<sequence>MSLRAAVLSAALPNVARTSFTRAALSTALSTLPPTNPEYRAAPLSEDTVDTLFGPGASGPRVLVRAWEDAGLEQMAGAAKGGSSGVRDVLASRLAYSASVGEHLVEQHALDPHSVRDARAPAAPGARVHAAAVPPVRGRRRARRRGARQPRARGHGRPPAPALCRPARAARVRVARGRRGGVRCPAAQGGQGPGRGARGRRRRVVHFARGSRARVPHC</sequence>
<proteinExistence type="predicted"/>
<feature type="region of interest" description="Disordered" evidence="1">
    <location>
        <begin position="119"/>
        <end position="163"/>
    </location>
</feature>
<keyword evidence="3" id="KW-1185">Reference proteome</keyword>
<feature type="region of interest" description="Disordered" evidence="1">
    <location>
        <begin position="176"/>
        <end position="203"/>
    </location>
</feature>
<reference evidence="2 3" key="1">
    <citation type="journal article" date="2019" name="PLoS Genet.">
        <title>Convergent evolution of linked mating-type loci in basidiomycete fungi.</title>
        <authorList>
            <person name="Sun S."/>
            <person name="Coelho M.A."/>
            <person name="Heitman J."/>
            <person name="Nowrousian M."/>
        </authorList>
    </citation>
    <scope>NUCLEOTIDE SEQUENCE [LARGE SCALE GENOMIC DNA]</scope>
    <source>
        <strain evidence="2 3">CBS 4282</strain>
    </source>
</reference>
<evidence type="ECO:0000313" key="3">
    <source>
        <dbReference type="Proteomes" id="UP000473826"/>
    </source>
</evidence>
<feature type="compositionally biased region" description="Basic residues" evidence="1">
    <location>
        <begin position="137"/>
        <end position="156"/>
    </location>
</feature>
<accession>A0A7D8Z4B5</accession>
<dbReference type="AlphaFoldDB" id="A0A7D8Z4B5"/>
<organism evidence="2 3">
    <name type="scientific">Vanrija humicola</name>
    <name type="common">Yeast</name>
    <name type="synonym">Cryptococcus humicola</name>
    <dbReference type="NCBI Taxonomy" id="5417"/>
    <lineage>
        <taxon>Eukaryota</taxon>
        <taxon>Fungi</taxon>
        <taxon>Dikarya</taxon>
        <taxon>Basidiomycota</taxon>
        <taxon>Agaricomycotina</taxon>
        <taxon>Tremellomycetes</taxon>
        <taxon>Trichosporonales</taxon>
        <taxon>Trichosporonaceae</taxon>
        <taxon>Vanrija</taxon>
    </lineage>
</organism>
<name>A0A7D8Z4B5_VANHU</name>
<evidence type="ECO:0000313" key="2">
    <source>
        <dbReference type="EMBL" id="TXT07387.1"/>
    </source>
</evidence>
<gene>
    <name evidence="2" type="ORF">VHUM_03107</name>
</gene>
<dbReference type="Proteomes" id="UP000473826">
    <property type="component" value="Unassembled WGS sequence"/>
</dbReference>
<evidence type="ECO:0000256" key="1">
    <source>
        <dbReference type="SAM" id="MobiDB-lite"/>
    </source>
</evidence>
<dbReference type="OrthoDB" id="619536at2759"/>
<protein>
    <submittedName>
        <fullName evidence="2">Uncharacterized protein</fullName>
    </submittedName>
</protein>